<feature type="region of interest" description="Disordered" evidence="1">
    <location>
        <begin position="1"/>
        <end position="22"/>
    </location>
</feature>
<keyword evidence="3" id="KW-1185">Reference proteome</keyword>
<dbReference type="EMBL" id="KV000961">
    <property type="protein sequence ID" value="KZV39462.1"/>
    <property type="molecule type" value="Genomic_DNA"/>
</dbReference>
<protein>
    <submittedName>
        <fullName evidence="2">Uncharacterized protein</fullName>
    </submittedName>
</protein>
<evidence type="ECO:0000256" key="1">
    <source>
        <dbReference type="SAM" id="MobiDB-lite"/>
    </source>
</evidence>
<dbReference type="AlphaFoldDB" id="A0A2Z7BXV2"/>
<proteinExistence type="predicted"/>
<evidence type="ECO:0000313" key="3">
    <source>
        <dbReference type="Proteomes" id="UP000250235"/>
    </source>
</evidence>
<evidence type="ECO:0000313" key="2">
    <source>
        <dbReference type="EMBL" id="KZV39462.1"/>
    </source>
</evidence>
<dbReference type="Proteomes" id="UP000250235">
    <property type="component" value="Unassembled WGS sequence"/>
</dbReference>
<gene>
    <name evidence="2" type="ORF">F511_40946</name>
</gene>
<sequence length="87" mass="10265">MGLRNISHSELQDKNEEQVEEEEQELFWGWRDSSDPRYNPLLQPVAPRTPSNHCTSARKLRVSDSLLYYLSEKGYRHFINVSVRKTT</sequence>
<organism evidence="2 3">
    <name type="scientific">Dorcoceras hygrometricum</name>
    <dbReference type="NCBI Taxonomy" id="472368"/>
    <lineage>
        <taxon>Eukaryota</taxon>
        <taxon>Viridiplantae</taxon>
        <taxon>Streptophyta</taxon>
        <taxon>Embryophyta</taxon>
        <taxon>Tracheophyta</taxon>
        <taxon>Spermatophyta</taxon>
        <taxon>Magnoliopsida</taxon>
        <taxon>eudicotyledons</taxon>
        <taxon>Gunneridae</taxon>
        <taxon>Pentapetalae</taxon>
        <taxon>asterids</taxon>
        <taxon>lamiids</taxon>
        <taxon>Lamiales</taxon>
        <taxon>Gesneriaceae</taxon>
        <taxon>Didymocarpoideae</taxon>
        <taxon>Trichosporeae</taxon>
        <taxon>Loxocarpinae</taxon>
        <taxon>Dorcoceras</taxon>
    </lineage>
</organism>
<name>A0A2Z7BXV2_9LAMI</name>
<accession>A0A2Z7BXV2</accession>
<reference evidence="2 3" key="1">
    <citation type="journal article" date="2015" name="Proc. Natl. Acad. Sci. U.S.A.">
        <title>The resurrection genome of Boea hygrometrica: A blueprint for survival of dehydration.</title>
        <authorList>
            <person name="Xiao L."/>
            <person name="Yang G."/>
            <person name="Zhang L."/>
            <person name="Yang X."/>
            <person name="Zhao S."/>
            <person name="Ji Z."/>
            <person name="Zhou Q."/>
            <person name="Hu M."/>
            <person name="Wang Y."/>
            <person name="Chen M."/>
            <person name="Xu Y."/>
            <person name="Jin H."/>
            <person name="Xiao X."/>
            <person name="Hu G."/>
            <person name="Bao F."/>
            <person name="Hu Y."/>
            <person name="Wan P."/>
            <person name="Li L."/>
            <person name="Deng X."/>
            <person name="Kuang T."/>
            <person name="Xiang C."/>
            <person name="Zhu J.K."/>
            <person name="Oliver M.J."/>
            <person name="He Y."/>
        </authorList>
    </citation>
    <scope>NUCLEOTIDE SEQUENCE [LARGE SCALE GENOMIC DNA]</scope>
    <source>
        <strain evidence="3">cv. XS01</strain>
    </source>
</reference>